<sequence>MEKFEPIQPLIGNVIEQCRRSPIGQHAAFTILIDQDDDGSGGLLALNAHVDALRLQILNQRVTEVVGADAADEPRRA</sequence>
<dbReference type="Proteomes" id="UP001500943">
    <property type="component" value="Unassembled WGS sequence"/>
</dbReference>
<evidence type="ECO:0000313" key="2">
    <source>
        <dbReference type="Proteomes" id="UP001500943"/>
    </source>
</evidence>
<reference evidence="1 2" key="1">
    <citation type="journal article" date="2019" name="Int. J. Syst. Evol. Microbiol.">
        <title>The Global Catalogue of Microorganisms (GCM) 10K type strain sequencing project: providing services to taxonomists for standard genome sequencing and annotation.</title>
        <authorList>
            <consortium name="The Broad Institute Genomics Platform"/>
            <consortium name="The Broad Institute Genome Sequencing Center for Infectious Disease"/>
            <person name="Wu L."/>
            <person name="Ma J."/>
        </authorList>
    </citation>
    <scope>NUCLEOTIDE SEQUENCE [LARGE SCALE GENOMIC DNA]</scope>
    <source>
        <strain evidence="1 2">JCM 12762</strain>
    </source>
</reference>
<evidence type="ECO:0000313" key="1">
    <source>
        <dbReference type="EMBL" id="GAA1219398.1"/>
    </source>
</evidence>
<keyword evidence="2" id="KW-1185">Reference proteome</keyword>
<protein>
    <submittedName>
        <fullName evidence="1">Uncharacterized protein</fullName>
    </submittedName>
</protein>
<proteinExistence type="predicted"/>
<dbReference type="EMBL" id="BAAAKW010000032">
    <property type="protein sequence ID" value="GAA1219398.1"/>
    <property type="molecule type" value="Genomic_DNA"/>
</dbReference>
<gene>
    <name evidence="1" type="ORF">GCM10009655_18610</name>
</gene>
<name>A0ABN1VPX9_9MICO</name>
<comment type="caution">
    <text evidence="1">The sequence shown here is derived from an EMBL/GenBank/DDBJ whole genome shotgun (WGS) entry which is preliminary data.</text>
</comment>
<organism evidence="1 2">
    <name type="scientific">Rhodoglobus aureus</name>
    <dbReference type="NCBI Taxonomy" id="191497"/>
    <lineage>
        <taxon>Bacteria</taxon>
        <taxon>Bacillati</taxon>
        <taxon>Actinomycetota</taxon>
        <taxon>Actinomycetes</taxon>
        <taxon>Micrococcales</taxon>
        <taxon>Microbacteriaceae</taxon>
        <taxon>Rhodoglobus</taxon>
    </lineage>
</organism>
<accession>A0ABN1VPX9</accession>